<evidence type="ECO:0000256" key="3">
    <source>
        <dbReference type="ARBA" id="ARBA00022989"/>
    </source>
</evidence>
<dbReference type="EMBL" id="JACIJB010000001">
    <property type="protein sequence ID" value="MBB5659390.1"/>
    <property type="molecule type" value="Genomic_DNA"/>
</dbReference>
<dbReference type="SUPFAM" id="SSF74653">
    <property type="entry name" value="TolA/TonB C-terminal domain"/>
    <property type="match status" value="1"/>
</dbReference>
<evidence type="ECO:0000313" key="8">
    <source>
        <dbReference type="EMBL" id="MBB5659390.1"/>
    </source>
</evidence>
<evidence type="ECO:0000256" key="4">
    <source>
        <dbReference type="ARBA" id="ARBA00023136"/>
    </source>
</evidence>
<keyword evidence="3 6" id="KW-1133">Transmembrane helix</keyword>
<organism evidence="8 9">
    <name type="scientific">Brevundimonas halotolerans</name>
    <dbReference type="NCBI Taxonomy" id="69670"/>
    <lineage>
        <taxon>Bacteria</taxon>
        <taxon>Pseudomonadati</taxon>
        <taxon>Pseudomonadota</taxon>
        <taxon>Alphaproteobacteria</taxon>
        <taxon>Caulobacterales</taxon>
        <taxon>Caulobacteraceae</taxon>
        <taxon>Brevundimonas</taxon>
    </lineage>
</organism>
<dbReference type="AlphaFoldDB" id="A0A7W9A1F2"/>
<gene>
    <name evidence="8" type="ORF">FHS65_000108</name>
</gene>
<feature type="compositionally biased region" description="Pro residues" evidence="5">
    <location>
        <begin position="73"/>
        <end position="92"/>
    </location>
</feature>
<feature type="compositionally biased region" description="Low complexity" evidence="5">
    <location>
        <begin position="129"/>
        <end position="142"/>
    </location>
</feature>
<dbReference type="RefSeq" id="WP_241153117.1">
    <property type="nucleotide sequence ID" value="NZ_JACIJB010000001.1"/>
</dbReference>
<comment type="subcellular location">
    <subcellularLocation>
        <location evidence="1">Membrane</location>
        <topology evidence="1">Single-pass membrane protein</topology>
    </subcellularLocation>
</comment>
<dbReference type="InterPro" id="IPR006260">
    <property type="entry name" value="TonB/TolA_C"/>
</dbReference>
<comment type="caution">
    <text evidence="8">The sequence shown here is derived from an EMBL/GenBank/DDBJ whole genome shotgun (WGS) entry which is preliminary data.</text>
</comment>
<dbReference type="Proteomes" id="UP000548978">
    <property type="component" value="Unassembled WGS sequence"/>
</dbReference>
<evidence type="ECO:0000256" key="2">
    <source>
        <dbReference type="ARBA" id="ARBA00022692"/>
    </source>
</evidence>
<feature type="domain" description="TonB C-terminal" evidence="7">
    <location>
        <begin position="151"/>
        <end position="244"/>
    </location>
</feature>
<evidence type="ECO:0000256" key="6">
    <source>
        <dbReference type="SAM" id="Phobius"/>
    </source>
</evidence>
<feature type="transmembrane region" description="Helical" evidence="6">
    <location>
        <begin position="30"/>
        <end position="49"/>
    </location>
</feature>
<feature type="region of interest" description="Disordered" evidence="5">
    <location>
        <begin position="72"/>
        <end position="93"/>
    </location>
</feature>
<protein>
    <submittedName>
        <fullName evidence="8">Protein TonB</fullName>
    </submittedName>
</protein>
<evidence type="ECO:0000256" key="5">
    <source>
        <dbReference type="SAM" id="MobiDB-lite"/>
    </source>
</evidence>
<dbReference type="GO" id="GO:0016020">
    <property type="term" value="C:membrane"/>
    <property type="evidence" value="ECO:0007669"/>
    <property type="project" value="UniProtKB-SubCell"/>
</dbReference>
<dbReference type="InterPro" id="IPR037682">
    <property type="entry name" value="TonB_C"/>
</dbReference>
<feature type="region of interest" description="Disordered" evidence="5">
    <location>
        <begin position="116"/>
        <end position="150"/>
    </location>
</feature>
<keyword evidence="9" id="KW-1185">Reference proteome</keyword>
<sequence length="244" mass="25793">MMMNHAGGPGLVSPLDYGETPRWKLTPTTLTAVAIVLAAHVGVGIALYYQRFELPLTAPSEPDSTIKLEFYRQPPPEPEVAPEPPAPNPPIHRPLETVPTTETLTVVIPDIPTQATGPAITLTKPIPNPTTEGTGTTPAEVPAGPPTITNPDWVRKPSGEALMRAYPERAITANVTGSATLSCSVRVNGSLTDCQVVSETPGGYGFGRAATRLSRDFRMSPRTVDGQAVGGARVTVGIRFTLPD</sequence>
<evidence type="ECO:0000256" key="1">
    <source>
        <dbReference type="ARBA" id="ARBA00004167"/>
    </source>
</evidence>
<dbReference type="GO" id="GO:0055085">
    <property type="term" value="P:transmembrane transport"/>
    <property type="evidence" value="ECO:0007669"/>
    <property type="project" value="InterPro"/>
</dbReference>
<dbReference type="Gene3D" id="3.30.1150.10">
    <property type="match status" value="1"/>
</dbReference>
<dbReference type="NCBIfam" id="TIGR01352">
    <property type="entry name" value="tonB_Cterm"/>
    <property type="match status" value="1"/>
</dbReference>
<dbReference type="PROSITE" id="PS52015">
    <property type="entry name" value="TONB_CTD"/>
    <property type="match status" value="1"/>
</dbReference>
<reference evidence="8 9" key="1">
    <citation type="submission" date="2020-08" db="EMBL/GenBank/DDBJ databases">
        <title>Genomic Encyclopedia of Type Strains, Phase IV (KMG-IV): sequencing the most valuable type-strain genomes for metagenomic binning, comparative biology and taxonomic classification.</title>
        <authorList>
            <person name="Goeker M."/>
        </authorList>
    </citation>
    <scope>NUCLEOTIDE SEQUENCE [LARGE SCALE GENOMIC DNA]</scope>
    <source>
        <strain evidence="8 9">DSM 24448</strain>
    </source>
</reference>
<name>A0A7W9A1F2_9CAUL</name>
<keyword evidence="4 6" id="KW-0472">Membrane</keyword>
<proteinExistence type="predicted"/>
<evidence type="ECO:0000259" key="7">
    <source>
        <dbReference type="PROSITE" id="PS52015"/>
    </source>
</evidence>
<keyword evidence="2 6" id="KW-0812">Transmembrane</keyword>
<evidence type="ECO:0000313" key="9">
    <source>
        <dbReference type="Proteomes" id="UP000548978"/>
    </source>
</evidence>
<dbReference type="Pfam" id="PF03544">
    <property type="entry name" value="TonB_C"/>
    <property type="match status" value="1"/>
</dbReference>
<accession>A0A7W9A1F2</accession>